<dbReference type="Gene3D" id="1.10.287.950">
    <property type="entry name" value="Methyl-accepting chemotaxis protein"/>
    <property type="match status" value="1"/>
</dbReference>
<dbReference type="GO" id="GO:0006935">
    <property type="term" value="P:chemotaxis"/>
    <property type="evidence" value="ECO:0007669"/>
    <property type="project" value="InterPro"/>
</dbReference>
<keyword evidence="1 3" id="KW-0807">Transducer</keyword>
<name>A0A0M0LIU7_9BACL</name>
<dbReference type="RefSeq" id="WP_053415092.1">
    <property type="nucleotide sequence ID" value="NZ_LILB01000001.1"/>
</dbReference>
<dbReference type="PATRIC" id="fig|263475.3.peg.326"/>
<protein>
    <submittedName>
        <fullName evidence="5">Chemoreceptor protein</fullName>
    </submittedName>
</protein>
<dbReference type="Gene3D" id="1.20.120.30">
    <property type="entry name" value="Aspartate receptor, ligand-binding domain"/>
    <property type="match status" value="1"/>
</dbReference>
<sequence>MFATIRPKLEMAQLLQRGTDINTVGRFKDTLAFNNFHKRDEENLKELYSKLMECTPSMRDIFTKYLEEIAPNKHNPISNQYIEKYLNAFFLHPRDEKYVDETVRFFYLFRHHKLEPGKTIVIFNQFAFYVTTHILYNFGYKPAKAFDLMRSFQGAVNIDQELLFEVATERMIEHAVSEVSALMDTNSQIMYMKDLVYSLDRQNEEIQSSTAATEQITASITEVAKTSARISEKTADSVKYATNSKNTIDLALNEIFKTEETFTSIVESFSELQKRVNDIENVVTLIKEIADQTNLLALNASIEAARAGEHGKGFAVVAQEVRKLAENTVSALGEVSSNVQHLKSYSSNVATSISQTTTIIKEATNEAKDSLPLLSSIVEAIEEINVDVTNTAAISEQQAAAIDEVSHRMVQISDLQDDIRELGQATSAGIHQLGAEINHFRLSIVENNNVQLSSNALLQLSKADHILWKWRVYNMFLGLERIEKNEVSSHRDCRLGKWYSSEKARDRFGKERAYIELDSHHQKVHEAAKRAAVSYNAGKISDAELALIEVESSSQQVLQYINELIEKLEKERSII</sequence>
<evidence type="ECO:0000256" key="1">
    <source>
        <dbReference type="ARBA" id="ARBA00023224"/>
    </source>
</evidence>
<dbReference type="PRINTS" id="PR00260">
    <property type="entry name" value="CHEMTRNSDUCR"/>
</dbReference>
<dbReference type="GO" id="GO:0007165">
    <property type="term" value="P:signal transduction"/>
    <property type="evidence" value="ECO:0007669"/>
    <property type="project" value="UniProtKB-KW"/>
</dbReference>
<dbReference type="GeneID" id="301134538"/>
<dbReference type="OrthoDB" id="266313at2"/>
<dbReference type="GO" id="GO:0019825">
    <property type="term" value="F:oxygen binding"/>
    <property type="evidence" value="ECO:0007669"/>
    <property type="project" value="InterPro"/>
</dbReference>
<dbReference type="SMART" id="SM00283">
    <property type="entry name" value="MA"/>
    <property type="match status" value="1"/>
</dbReference>
<evidence type="ECO:0000313" key="6">
    <source>
        <dbReference type="Proteomes" id="UP000036867"/>
    </source>
</evidence>
<dbReference type="PROSITE" id="PS50111">
    <property type="entry name" value="CHEMOTAXIS_TRANSDUC_2"/>
    <property type="match status" value="1"/>
</dbReference>
<dbReference type="PANTHER" id="PTHR32089:SF112">
    <property type="entry name" value="LYSOZYME-LIKE PROTEIN-RELATED"/>
    <property type="match status" value="1"/>
</dbReference>
<accession>A0A0M0LIU7</accession>
<organism evidence="5 6">
    <name type="scientific">Viridibacillus arvi</name>
    <dbReference type="NCBI Taxonomy" id="263475"/>
    <lineage>
        <taxon>Bacteria</taxon>
        <taxon>Bacillati</taxon>
        <taxon>Bacillota</taxon>
        <taxon>Bacilli</taxon>
        <taxon>Bacillales</taxon>
        <taxon>Caryophanaceae</taxon>
        <taxon>Viridibacillus</taxon>
    </lineage>
</organism>
<keyword evidence="6" id="KW-1185">Reference proteome</keyword>
<dbReference type="EMBL" id="LILB01000001">
    <property type="protein sequence ID" value="KOO50980.1"/>
    <property type="molecule type" value="Genomic_DNA"/>
</dbReference>
<feature type="domain" description="Methyl-accepting transducer" evidence="4">
    <location>
        <begin position="200"/>
        <end position="413"/>
    </location>
</feature>
<evidence type="ECO:0000313" key="5">
    <source>
        <dbReference type="EMBL" id="KOO50980.1"/>
    </source>
</evidence>
<comment type="caution">
    <text evidence="5">The sequence shown here is derived from an EMBL/GenBank/DDBJ whole genome shotgun (WGS) entry which is preliminary data.</text>
</comment>
<dbReference type="InterPro" id="IPR004089">
    <property type="entry name" value="MCPsignal_dom"/>
</dbReference>
<dbReference type="GO" id="GO:0016020">
    <property type="term" value="C:membrane"/>
    <property type="evidence" value="ECO:0007669"/>
    <property type="project" value="InterPro"/>
</dbReference>
<evidence type="ECO:0000256" key="3">
    <source>
        <dbReference type="PROSITE-ProRule" id="PRU00284"/>
    </source>
</evidence>
<reference evidence="6" key="1">
    <citation type="submission" date="2015-08" db="EMBL/GenBank/DDBJ databases">
        <title>Fjat-10028 dsm 16317.</title>
        <authorList>
            <person name="Liu B."/>
            <person name="Wang J."/>
            <person name="Zhu Y."/>
            <person name="Liu G."/>
            <person name="Chen Q."/>
            <person name="Chen Z."/>
            <person name="Lan J."/>
            <person name="Che J."/>
            <person name="Ge C."/>
            <person name="Shi H."/>
            <person name="Pan Z."/>
            <person name="Liu X."/>
        </authorList>
    </citation>
    <scope>NUCLEOTIDE SEQUENCE [LARGE SCALE GENOMIC DNA]</scope>
    <source>
        <strain evidence="6">DSM 16317</strain>
    </source>
</reference>
<gene>
    <name evidence="5" type="ORF">AMD00_00155</name>
</gene>
<evidence type="ECO:0000259" key="4">
    <source>
        <dbReference type="PROSITE" id="PS50111"/>
    </source>
</evidence>
<dbReference type="PANTHER" id="PTHR32089">
    <property type="entry name" value="METHYL-ACCEPTING CHEMOTAXIS PROTEIN MCPB"/>
    <property type="match status" value="1"/>
</dbReference>
<dbReference type="Pfam" id="PF13682">
    <property type="entry name" value="CZB"/>
    <property type="match status" value="1"/>
</dbReference>
<dbReference type="SUPFAM" id="SSF58104">
    <property type="entry name" value="Methyl-accepting chemotaxis protein (MCP) signaling domain"/>
    <property type="match status" value="1"/>
</dbReference>
<dbReference type="CDD" id="cd11386">
    <property type="entry name" value="MCP_signal"/>
    <property type="match status" value="1"/>
</dbReference>
<dbReference type="STRING" id="263475.AMD00_00155"/>
<dbReference type="AlphaFoldDB" id="A0A0M0LIU7"/>
<proteinExistence type="inferred from homology"/>
<comment type="similarity">
    <text evidence="2">Belongs to the methyl-accepting chemotaxis (MCP) protein family.</text>
</comment>
<dbReference type="Pfam" id="PF00015">
    <property type="entry name" value="MCPsignal"/>
    <property type="match status" value="1"/>
</dbReference>
<dbReference type="Proteomes" id="UP000036867">
    <property type="component" value="Unassembled WGS sequence"/>
</dbReference>
<dbReference type="InterPro" id="IPR025991">
    <property type="entry name" value="Chemoreceptor_zinc-bind_dom"/>
</dbReference>
<dbReference type="InterPro" id="IPR004090">
    <property type="entry name" value="Chemotax_Me-accpt_rcpt"/>
</dbReference>
<evidence type="ECO:0000256" key="2">
    <source>
        <dbReference type="ARBA" id="ARBA00029447"/>
    </source>
</evidence>
<dbReference type="GO" id="GO:0004888">
    <property type="term" value="F:transmembrane signaling receptor activity"/>
    <property type="evidence" value="ECO:0007669"/>
    <property type="project" value="InterPro"/>
</dbReference>
<dbReference type="GO" id="GO:0020037">
    <property type="term" value="F:heme binding"/>
    <property type="evidence" value="ECO:0007669"/>
    <property type="project" value="InterPro"/>
</dbReference>
<keyword evidence="5" id="KW-0675">Receptor</keyword>